<organism evidence="10 11">
    <name type="scientific">Paralvinella palmiformis</name>
    <dbReference type="NCBI Taxonomy" id="53620"/>
    <lineage>
        <taxon>Eukaryota</taxon>
        <taxon>Metazoa</taxon>
        <taxon>Spiralia</taxon>
        <taxon>Lophotrochozoa</taxon>
        <taxon>Annelida</taxon>
        <taxon>Polychaeta</taxon>
        <taxon>Sedentaria</taxon>
        <taxon>Canalipalpata</taxon>
        <taxon>Terebellida</taxon>
        <taxon>Terebelliformia</taxon>
        <taxon>Alvinellidae</taxon>
        <taxon>Paralvinella</taxon>
    </lineage>
</organism>
<dbReference type="Pfam" id="PF01431">
    <property type="entry name" value="Peptidase_M13"/>
    <property type="match status" value="2"/>
</dbReference>
<dbReference type="PANTHER" id="PTHR11733:SF167">
    <property type="entry name" value="FI17812P1-RELATED"/>
    <property type="match status" value="1"/>
</dbReference>
<dbReference type="GO" id="GO:0016485">
    <property type="term" value="P:protein processing"/>
    <property type="evidence" value="ECO:0007669"/>
    <property type="project" value="TreeGrafter"/>
</dbReference>
<accession>A0AAD9MX10</accession>
<dbReference type="Pfam" id="PF05649">
    <property type="entry name" value="Peptidase_M13_N"/>
    <property type="match status" value="1"/>
</dbReference>
<dbReference type="GO" id="GO:0005886">
    <property type="term" value="C:plasma membrane"/>
    <property type="evidence" value="ECO:0007669"/>
    <property type="project" value="TreeGrafter"/>
</dbReference>
<evidence type="ECO:0000256" key="4">
    <source>
        <dbReference type="ARBA" id="ARBA00022723"/>
    </source>
</evidence>
<dbReference type="InterPro" id="IPR000718">
    <property type="entry name" value="Peptidase_M13"/>
</dbReference>
<evidence type="ECO:0000259" key="9">
    <source>
        <dbReference type="Pfam" id="PF05649"/>
    </source>
</evidence>
<dbReference type="GO" id="GO:0004222">
    <property type="term" value="F:metalloendopeptidase activity"/>
    <property type="evidence" value="ECO:0007669"/>
    <property type="project" value="InterPro"/>
</dbReference>
<evidence type="ECO:0008006" key="12">
    <source>
        <dbReference type="Google" id="ProtNLM"/>
    </source>
</evidence>
<evidence type="ECO:0000259" key="8">
    <source>
        <dbReference type="Pfam" id="PF01431"/>
    </source>
</evidence>
<dbReference type="EMBL" id="JAODUP010000491">
    <property type="protein sequence ID" value="KAK2148585.1"/>
    <property type="molecule type" value="Genomic_DNA"/>
</dbReference>
<feature type="domain" description="Peptidase M13 C-terminal" evidence="8">
    <location>
        <begin position="224"/>
        <end position="306"/>
    </location>
</feature>
<keyword evidence="5" id="KW-0378">Hydrolase</keyword>
<comment type="cofactor">
    <cofactor evidence="1">
        <name>Zn(2+)</name>
        <dbReference type="ChEBI" id="CHEBI:29105"/>
    </cofactor>
</comment>
<dbReference type="InterPro" id="IPR024079">
    <property type="entry name" value="MetalloPept_cat_dom_sf"/>
</dbReference>
<evidence type="ECO:0000256" key="6">
    <source>
        <dbReference type="ARBA" id="ARBA00022833"/>
    </source>
</evidence>
<keyword evidence="7" id="KW-0482">Metalloprotease</keyword>
<reference evidence="10" key="1">
    <citation type="journal article" date="2023" name="Mol. Biol. Evol.">
        <title>Third-Generation Sequencing Reveals the Adaptive Role of the Epigenome in Three Deep-Sea Polychaetes.</title>
        <authorList>
            <person name="Perez M."/>
            <person name="Aroh O."/>
            <person name="Sun Y."/>
            <person name="Lan Y."/>
            <person name="Juniper S.K."/>
            <person name="Young C.R."/>
            <person name="Angers B."/>
            <person name="Qian P.Y."/>
        </authorList>
    </citation>
    <scope>NUCLEOTIDE SEQUENCE</scope>
    <source>
        <strain evidence="10">P08H-3</strain>
    </source>
</reference>
<evidence type="ECO:0000313" key="10">
    <source>
        <dbReference type="EMBL" id="KAK2148585.1"/>
    </source>
</evidence>
<evidence type="ECO:0000256" key="5">
    <source>
        <dbReference type="ARBA" id="ARBA00022801"/>
    </source>
</evidence>
<evidence type="ECO:0000256" key="7">
    <source>
        <dbReference type="ARBA" id="ARBA00023049"/>
    </source>
</evidence>
<dbReference type="GO" id="GO:0046872">
    <property type="term" value="F:metal ion binding"/>
    <property type="evidence" value="ECO:0007669"/>
    <property type="project" value="UniProtKB-KW"/>
</dbReference>
<dbReference type="PANTHER" id="PTHR11733">
    <property type="entry name" value="ZINC METALLOPROTEASE FAMILY M13 NEPRILYSIN-RELATED"/>
    <property type="match status" value="1"/>
</dbReference>
<evidence type="ECO:0000256" key="2">
    <source>
        <dbReference type="ARBA" id="ARBA00007357"/>
    </source>
</evidence>
<sequence>MMWRLVDDFAPNLPTPFRKTHQKFIKAYHGKPRRQTRQSYCIDMMGKMFGFELGSSFVQKYFPPSEKYAVQDMIGHIRDTLHETLEASSWLVNITKTEAMKKVKAMDFQVGYPDFIKEQDKIDDYYKNVSILWLMHPYEVNAYTNPFDNSILIPAGILQRPHYDNSLPNLVFRALGAMFDSEGAMRLWWDMESQAEFDQRLKCVADYYSGFTYRGKQAYHMKMENNPEEVYMPGLQMTNDQIFFLSFAQNYCKVRRPETVDRYLTDSEHMIEELRVKGTLSQVPAFAKVFKCKSKTTMNPQSRCSLWL</sequence>
<dbReference type="CDD" id="cd08662">
    <property type="entry name" value="M13"/>
    <property type="match status" value="1"/>
</dbReference>
<dbReference type="SUPFAM" id="SSF55486">
    <property type="entry name" value="Metalloproteases ('zincins'), catalytic domain"/>
    <property type="match status" value="1"/>
</dbReference>
<dbReference type="InterPro" id="IPR018497">
    <property type="entry name" value="Peptidase_M13_C"/>
</dbReference>
<protein>
    <recommendedName>
        <fullName evidence="12">Endothelin-converting enzyme 1</fullName>
    </recommendedName>
</protein>
<evidence type="ECO:0000256" key="1">
    <source>
        <dbReference type="ARBA" id="ARBA00001947"/>
    </source>
</evidence>
<feature type="domain" description="Peptidase M13 N-terminal" evidence="9">
    <location>
        <begin position="1"/>
        <end position="113"/>
    </location>
</feature>
<dbReference type="Gene3D" id="3.40.390.10">
    <property type="entry name" value="Collagenase (Catalytic Domain)"/>
    <property type="match status" value="2"/>
</dbReference>
<dbReference type="AlphaFoldDB" id="A0AAD9MX10"/>
<proteinExistence type="inferred from homology"/>
<dbReference type="InterPro" id="IPR008753">
    <property type="entry name" value="Peptidase_M13_N"/>
</dbReference>
<keyword evidence="3" id="KW-0645">Protease</keyword>
<keyword evidence="11" id="KW-1185">Reference proteome</keyword>
<evidence type="ECO:0000313" key="11">
    <source>
        <dbReference type="Proteomes" id="UP001208570"/>
    </source>
</evidence>
<keyword evidence="4" id="KW-0479">Metal-binding</keyword>
<comment type="caution">
    <text evidence="10">The sequence shown here is derived from an EMBL/GenBank/DDBJ whole genome shotgun (WGS) entry which is preliminary data.</text>
</comment>
<evidence type="ECO:0000256" key="3">
    <source>
        <dbReference type="ARBA" id="ARBA00022670"/>
    </source>
</evidence>
<dbReference type="Proteomes" id="UP001208570">
    <property type="component" value="Unassembled WGS sequence"/>
</dbReference>
<keyword evidence="6" id="KW-0862">Zinc</keyword>
<gene>
    <name evidence="10" type="ORF">LSH36_491g05051</name>
</gene>
<name>A0AAD9MX10_9ANNE</name>
<feature type="domain" description="Peptidase M13 C-terminal" evidence="8">
    <location>
        <begin position="141"/>
        <end position="215"/>
    </location>
</feature>
<dbReference type="PROSITE" id="PS51885">
    <property type="entry name" value="NEPRILYSIN"/>
    <property type="match status" value="1"/>
</dbReference>
<comment type="similarity">
    <text evidence="2">Belongs to the peptidase M13 family.</text>
</comment>